<name>A0ABQ9GN76_9NEOP</name>
<feature type="region of interest" description="Disordered" evidence="1">
    <location>
        <begin position="1"/>
        <end position="40"/>
    </location>
</feature>
<gene>
    <name evidence="2" type="ORF">PR048_024300</name>
</gene>
<accession>A0ABQ9GN76</accession>
<evidence type="ECO:0000313" key="2">
    <source>
        <dbReference type="EMBL" id="KAJ8873482.1"/>
    </source>
</evidence>
<organism evidence="2 3">
    <name type="scientific">Dryococelus australis</name>
    <dbReference type="NCBI Taxonomy" id="614101"/>
    <lineage>
        <taxon>Eukaryota</taxon>
        <taxon>Metazoa</taxon>
        <taxon>Ecdysozoa</taxon>
        <taxon>Arthropoda</taxon>
        <taxon>Hexapoda</taxon>
        <taxon>Insecta</taxon>
        <taxon>Pterygota</taxon>
        <taxon>Neoptera</taxon>
        <taxon>Polyneoptera</taxon>
        <taxon>Phasmatodea</taxon>
        <taxon>Verophasmatodea</taxon>
        <taxon>Anareolatae</taxon>
        <taxon>Phasmatidae</taxon>
        <taxon>Eurycanthinae</taxon>
        <taxon>Dryococelus</taxon>
    </lineage>
</organism>
<protein>
    <submittedName>
        <fullName evidence="2">Uncharacterized protein</fullName>
    </submittedName>
</protein>
<comment type="caution">
    <text evidence="2">The sequence shown here is derived from an EMBL/GenBank/DDBJ whole genome shotgun (WGS) entry which is preliminary data.</text>
</comment>
<dbReference type="Proteomes" id="UP001159363">
    <property type="component" value="Chromosome 9"/>
</dbReference>
<proteinExistence type="predicted"/>
<feature type="compositionally biased region" description="Polar residues" evidence="1">
    <location>
        <begin position="1"/>
        <end position="12"/>
    </location>
</feature>
<reference evidence="2 3" key="1">
    <citation type="submission" date="2023-02" db="EMBL/GenBank/DDBJ databases">
        <title>LHISI_Scaffold_Assembly.</title>
        <authorList>
            <person name="Stuart O.P."/>
            <person name="Cleave R."/>
            <person name="Magrath M.J.L."/>
            <person name="Mikheyev A.S."/>
        </authorList>
    </citation>
    <scope>NUCLEOTIDE SEQUENCE [LARGE SCALE GENOMIC DNA]</scope>
    <source>
        <strain evidence="2">Daus_M_001</strain>
        <tissue evidence="2">Leg muscle</tissue>
    </source>
</reference>
<sequence>MCERSIQPQSGVTPRRGSGHVVPVVTWKPPRKPNSQEASPGIAVVGRRTEGHCGNLGGQKNHHYTRKSYKIQEGVLPRSIRKCHGCHELAAEITGIDVNFIYCLKVILETLSIGHNIDTETFSDYIKETAELYVNLYPWHRMTQT</sequence>
<dbReference type="EMBL" id="JARBHB010000010">
    <property type="protein sequence ID" value="KAJ8873482.1"/>
    <property type="molecule type" value="Genomic_DNA"/>
</dbReference>
<keyword evidence="3" id="KW-1185">Reference proteome</keyword>
<evidence type="ECO:0000256" key="1">
    <source>
        <dbReference type="SAM" id="MobiDB-lite"/>
    </source>
</evidence>
<evidence type="ECO:0000313" key="3">
    <source>
        <dbReference type="Proteomes" id="UP001159363"/>
    </source>
</evidence>